<accession>A0A803PJP5</accession>
<reference evidence="1" key="2">
    <citation type="submission" date="2021-03" db="UniProtKB">
        <authorList>
            <consortium name="EnsemblPlants"/>
        </authorList>
    </citation>
    <scope>IDENTIFICATION</scope>
</reference>
<reference evidence="1" key="1">
    <citation type="submission" date="2018-11" db="EMBL/GenBank/DDBJ databases">
        <authorList>
            <person name="Grassa J C."/>
        </authorList>
    </citation>
    <scope>NUCLEOTIDE SEQUENCE [LARGE SCALE GENOMIC DNA]</scope>
</reference>
<name>A0A803PJP5_CANSA</name>
<dbReference type="EnsemblPlants" id="evm.model.05.1028">
    <property type="protein sequence ID" value="cds.evm.model.05.1028"/>
    <property type="gene ID" value="evm.TU.05.1028"/>
</dbReference>
<sequence>MCNPSILETPATTGQTLGSLWRESPLDCGGGCCLSSVMSSGGPCLLGTKFDPWHLDSNSVCIACRTPDTCESRVSNPGAHRSVVARRKTIIDIVGSNVNWDLNVWISGH</sequence>
<organism evidence="1 2">
    <name type="scientific">Cannabis sativa</name>
    <name type="common">Hemp</name>
    <name type="synonym">Marijuana</name>
    <dbReference type="NCBI Taxonomy" id="3483"/>
    <lineage>
        <taxon>Eukaryota</taxon>
        <taxon>Viridiplantae</taxon>
        <taxon>Streptophyta</taxon>
        <taxon>Embryophyta</taxon>
        <taxon>Tracheophyta</taxon>
        <taxon>Spermatophyta</taxon>
        <taxon>Magnoliopsida</taxon>
        <taxon>eudicotyledons</taxon>
        <taxon>Gunneridae</taxon>
        <taxon>Pentapetalae</taxon>
        <taxon>rosids</taxon>
        <taxon>fabids</taxon>
        <taxon>Rosales</taxon>
        <taxon>Cannabaceae</taxon>
        <taxon>Cannabis</taxon>
    </lineage>
</organism>
<proteinExistence type="predicted"/>
<dbReference type="Gramene" id="evm.model.05.1028">
    <property type="protein sequence ID" value="cds.evm.model.05.1028"/>
    <property type="gene ID" value="evm.TU.05.1028"/>
</dbReference>
<evidence type="ECO:0000313" key="1">
    <source>
        <dbReference type="EnsemblPlants" id="cds.evm.model.05.1028"/>
    </source>
</evidence>
<keyword evidence="2" id="KW-1185">Reference proteome</keyword>
<dbReference type="Proteomes" id="UP000596661">
    <property type="component" value="Chromosome 5"/>
</dbReference>
<protein>
    <submittedName>
        <fullName evidence="1">Uncharacterized protein</fullName>
    </submittedName>
</protein>
<dbReference type="AlphaFoldDB" id="A0A803PJP5"/>
<dbReference type="EMBL" id="UZAU01000486">
    <property type="status" value="NOT_ANNOTATED_CDS"/>
    <property type="molecule type" value="Genomic_DNA"/>
</dbReference>
<evidence type="ECO:0000313" key="2">
    <source>
        <dbReference type="Proteomes" id="UP000596661"/>
    </source>
</evidence>